<dbReference type="EMBL" id="CAXLJM020000014">
    <property type="protein sequence ID" value="CAL8080833.1"/>
    <property type="molecule type" value="Genomic_DNA"/>
</dbReference>
<comment type="caution">
    <text evidence="1">The sequence shown here is derived from an EMBL/GenBank/DDBJ whole genome shotgun (WGS) entry which is preliminary data.</text>
</comment>
<evidence type="ECO:0000313" key="1">
    <source>
        <dbReference type="EMBL" id="CAL8080833.1"/>
    </source>
</evidence>
<dbReference type="PANTHER" id="PTHR17985">
    <property type="entry name" value="SER/THR-RICH PROTEIN T10 IN DGCR REGION"/>
    <property type="match status" value="1"/>
</dbReference>
<organism evidence="1 2">
    <name type="scientific">Orchesella dallaii</name>
    <dbReference type="NCBI Taxonomy" id="48710"/>
    <lineage>
        <taxon>Eukaryota</taxon>
        <taxon>Metazoa</taxon>
        <taxon>Ecdysozoa</taxon>
        <taxon>Arthropoda</taxon>
        <taxon>Hexapoda</taxon>
        <taxon>Collembola</taxon>
        <taxon>Entomobryomorpha</taxon>
        <taxon>Entomobryoidea</taxon>
        <taxon>Orchesellidae</taxon>
        <taxon>Orchesellinae</taxon>
        <taxon>Orchesella</taxon>
    </lineage>
</organism>
<dbReference type="Pfam" id="PF05742">
    <property type="entry name" value="TANGO2"/>
    <property type="match status" value="1"/>
</dbReference>
<dbReference type="InterPro" id="IPR008551">
    <property type="entry name" value="TANGO2"/>
</dbReference>
<dbReference type="Proteomes" id="UP001642540">
    <property type="component" value="Unassembled WGS sequence"/>
</dbReference>
<gene>
    <name evidence="1" type="ORF">ODALV1_LOCUS4750</name>
</gene>
<accession>A0ABP1PYQ1</accession>
<evidence type="ECO:0000313" key="2">
    <source>
        <dbReference type="Proteomes" id="UP001642540"/>
    </source>
</evidence>
<reference evidence="1 2" key="1">
    <citation type="submission" date="2024-08" db="EMBL/GenBank/DDBJ databases">
        <authorList>
            <person name="Cucini C."/>
            <person name="Frati F."/>
        </authorList>
    </citation>
    <scope>NUCLEOTIDE SEQUENCE [LARGE SCALE GENOMIC DNA]</scope>
</reference>
<proteinExistence type="predicted"/>
<evidence type="ECO:0008006" key="3">
    <source>
        <dbReference type="Google" id="ProtNLM"/>
    </source>
</evidence>
<dbReference type="PANTHER" id="PTHR17985:SF8">
    <property type="entry name" value="TRANSPORT AND GOLGI ORGANIZATION PROTEIN 2 HOMOLOG"/>
    <property type="match status" value="1"/>
</dbReference>
<protein>
    <recommendedName>
        <fullName evidence="3">Transport and Golgi organization protein 2</fullName>
    </recommendedName>
</protein>
<name>A0ABP1PYQ1_9HEXA</name>
<sequence length="330" mass="37532">MCILFMYFGNLAKESPTFRKHIPKMYKLIIASNRDEYYKRTAKAANFWENLDSHILAGQDTESLGTWLGISKFGKLSIILNVYGGNTGKVQLPYDQRLSRGGLVTGFLRSPPGLSSSTYCNSICQDPDNLDIQREFSGFHLINVDIRDKFYCYNKNTKDPASISGTYLSNCIDCIGAKPYSLTPRVNTGKFFGVSNSTIERPYRKVVEGLSEFKQIVGKYSQNEVTEDSGLKLKNDILQLMRSRNRHFPDEVMMDETHIKETGLKTEEMEGFSKINIHNADGGTRAQNIILVDSDNNVTYYDWTVKHPIASGDEKEWEENEFNFQLTPTN</sequence>
<keyword evidence="2" id="KW-1185">Reference proteome</keyword>